<keyword evidence="2 8" id="KW-0255">Endonuclease</keyword>
<evidence type="ECO:0000256" key="2">
    <source>
        <dbReference type="ARBA" id="ARBA00022759"/>
    </source>
</evidence>
<keyword evidence="1" id="KW-0540">Nuclease</keyword>
<feature type="region of interest" description="Disordered" evidence="7">
    <location>
        <begin position="137"/>
        <end position="172"/>
    </location>
</feature>
<evidence type="ECO:0000256" key="7">
    <source>
        <dbReference type="SAM" id="MobiDB-lite"/>
    </source>
</evidence>
<dbReference type="GO" id="GO:0016787">
    <property type="term" value="F:hydrolase activity"/>
    <property type="evidence" value="ECO:0007669"/>
    <property type="project" value="UniProtKB-KW"/>
</dbReference>
<dbReference type="InterPro" id="IPR011335">
    <property type="entry name" value="Restrct_endonuc-II-like"/>
</dbReference>
<dbReference type="Gene3D" id="3.40.960.10">
    <property type="entry name" value="VSR Endonuclease"/>
    <property type="match status" value="1"/>
</dbReference>
<dbReference type="AlphaFoldDB" id="A0A1I4HUF0"/>
<comment type="similarity">
    <text evidence="6">Belongs to the Vsr family.</text>
</comment>
<dbReference type="OrthoDB" id="9801520at2"/>
<sequence length="172" mass="19163">MDSVDPIKRSAIMRSVRQKNTGPEVALRQGLHALGLRYRLHAKELPGRPDIVFRKRRACVFVHGCFWHRHGCWKTTTPKSNADFWNEKFRANEARDRRAVDTLLAAGWRVATIWECGLTGKADPSDCAEFVARWLAGDEPTGDYPAPTAKPRRAEPPSAGALAAETGGRPEC</sequence>
<dbReference type="Proteomes" id="UP000199048">
    <property type="component" value="Unassembled WGS sequence"/>
</dbReference>
<dbReference type="RefSeq" id="WP_092038427.1">
    <property type="nucleotide sequence ID" value="NZ_FOTK01000005.1"/>
</dbReference>
<dbReference type="GO" id="GO:0004519">
    <property type="term" value="F:endonuclease activity"/>
    <property type="evidence" value="ECO:0007669"/>
    <property type="project" value="UniProtKB-KW"/>
</dbReference>
<dbReference type="NCBIfam" id="TIGR00632">
    <property type="entry name" value="vsr"/>
    <property type="match status" value="1"/>
</dbReference>
<name>A0A1I4HUF0_9HYPH</name>
<dbReference type="GO" id="GO:0006298">
    <property type="term" value="P:mismatch repair"/>
    <property type="evidence" value="ECO:0007669"/>
    <property type="project" value="InterPro"/>
</dbReference>
<evidence type="ECO:0000256" key="3">
    <source>
        <dbReference type="ARBA" id="ARBA00022763"/>
    </source>
</evidence>
<evidence type="ECO:0000256" key="4">
    <source>
        <dbReference type="ARBA" id="ARBA00022801"/>
    </source>
</evidence>
<dbReference type="STRING" id="582667.SAMN05192568_100566"/>
<dbReference type="EMBL" id="FOTK01000005">
    <property type="protein sequence ID" value="SFL45808.1"/>
    <property type="molecule type" value="Genomic_DNA"/>
</dbReference>
<keyword evidence="5" id="KW-0234">DNA repair</keyword>
<evidence type="ECO:0000256" key="5">
    <source>
        <dbReference type="ARBA" id="ARBA00023204"/>
    </source>
</evidence>
<gene>
    <name evidence="8" type="ORF">SAMN05192568_100566</name>
</gene>
<accession>A0A1I4HUF0</accession>
<protein>
    <submittedName>
        <fullName evidence="8">T/G mismatch-specific endonuclease</fullName>
    </submittedName>
</protein>
<keyword evidence="3" id="KW-0227">DNA damage</keyword>
<dbReference type="Pfam" id="PF03852">
    <property type="entry name" value="Vsr"/>
    <property type="match status" value="1"/>
</dbReference>
<keyword evidence="4" id="KW-0378">Hydrolase</keyword>
<organism evidence="8 9">
    <name type="scientific">Methylobacterium pseudosasicola</name>
    <dbReference type="NCBI Taxonomy" id="582667"/>
    <lineage>
        <taxon>Bacteria</taxon>
        <taxon>Pseudomonadati</taxon>
        <taxon>Pseudomonadota</taxon>
        <taxon>Alphaproteobacteria</taxon>
        <taxon>Hyphomicrobiales</taxon>
        <taxon>Methylobacteriaceae</taxon>
        <taxon>Methylobacterium</taxon>
    </lineage>
</organism>
<evidence type="ECO:0000256" key="1">
    <source>
        <dbReference type="ARBA" id="ARBA00022722"/>
    </source>
</evidence>
<dbReference type="CDD" id="cd00221">
    <property type="entry name" value="Vsr"/>
    <property type="match status" value="1"/>
</dbReference>
<proteinExistence type="inferred from homology"/>
<evidence type="ECO:0000313" key="9">
    <source>
        <dbReference type="Proteomes" id="UP000199048"/>
    </source>
</evidence>
<dbReference type="SUPFAM" id="SSF52980">
    <property type="entry name" value="Restriction endonuclease-like"/>
    <property type="match status" value="1"/>
</dbReference>
<dbReference type="InterPro" id="IPR004603">
    <property type="entry name" value="DNA_mismatch_endonuc_vsr"/>
</dbReference>
<keyword evidence="9" id="KW-1185">Reference proteome</keyword>
<evidence type="ECO:0000256" key="6">
    <source>
        <dbReference type="ARBA" id="ARBA00029466"/>
    </source>
</evidence>
<reference evidence="9" key="1">
    <citation type="submission" date="2016-10" db="EMBL/GenBank/DDBJ databases">
        <authorList>
            <person name="Varghese N."/>
            <person name="Submissions S."/>
        </authorList>
    </citation>
    <scope>NUCLEOTIDE SEQUENCE [LARGE SCALE GENOMIC DNA]</scope>
    <source>
        <strain evidence="9">BL36</strain>
    </source>
</reference>
<evidence type="ECO:0000313" key="8">
    <source>
        <dbReference type="EMBL" id="SFL45808.1"/>
    </source>
</evidence>